<protein>
    <submittedName>
        <fullName evidence="1">Uncharacterized protein</fullName>
    </submittedName>
</protein>
<keyword evidence="2" id="KW-1185">Reference proteome</keyword>
<evidence type="ECO:0000313" key="1">
    <source>
        <dbReference type="EMBL" id="KAI4364753.1"/>
    </source>
</evidence>
<comment type="caution">
    <text evidence="1">The sequence shown here is derived from an EMBL/GenBank/DDBJ whole genome shotgun (WGS) entry which is preliminary data.</text>
</comment>
<dbReference type="EMBL" id="CM042885">
    <property type="protein sequence ID" value="KAI4364753.1"/>
    <property type="molecule type" value="Genomic_DNA"/>
</dbReference>
<dbReference type="Proteomes" id="UP001057402">
    <property type="component" value="Chromosome 6"/>
</dbReference>
<gene>
    <name evidence="1" type="ORF">MLD38_020807</name>
</gene>
<organism evidence="1 2">
    <name type="scientific">Melastoma candidum</name>
    <dbReference type="NCBI Taxonomy" id="119954"/>
    <lineage>
        <taxon>Eukaryota</taxon>
        <taxon>Viridiplantae</taxon>
        <taxon>Streptophyta</taxon>
        <taxon>Embryophyta</taxon>
        <taxon>Tracheophyta</taxon>
        <taxon>Spermatophyta</taxon>
        <taxon>Magnoliopsida</taxon>
        <taxon>eudicotyledons</taxon>
        <taxon>Gunneridae</taxon>
        <taxon>Pentapetalae</taxon>
        <taxon>rosids</taxon>
        <taxon>malvids</taxon>
        <taxon>Myrtales</taxon>
        <taxon>Melastomataceae</taxon>
        <taxon>Melastomatoideae</taxon>
        <taxon>Melastomateae</taxon>
        <taxon>Melastoma</taxon>
    </lineage>
</organism>
<reference evidence="2" key="1">
    <citation type="journal article" date="2023" name="Front. Plant Sci.">
        <title>Chromosomal-level genome assembly of Melastoma candidum provides insights into trichome evolution.</title>
        <authorList>
            <person name="Zhong Y."/>
            <person name="Wu W."/>
            <person name="Sun C."/>
            <person name="Zou P."/>
            <person name="Liu Y."/>
            <person name="Dai S."/>
            <person name="Zhou R."/>
        </authorList>
    </citation>
    <scope>NUCLEOTIDE SEQUENCE [LARGE SCALE GENOMIC DNA]</scope>
</reference>
<sequence>MENHLPFPSGNKITRASSLHLLVVSGVIVLSSLLLHIVNGSIVDVPAITFEDGYSHLFGEGNLVRSDDDYSVKILLDRFTGAGFISSNMYQHGFFTAKIKLPADYTAGIVVAFYTSNGDVFEKNHDELDIEFLGNIRGRRWRFQTNAYGNGSTSRGREERYTLWFDPTHDFHRYSILWTAVNIIFYVDDVPIREIIRNEEMGGDFPAKPMALYATIWDASNWATSGGRYKVNYKYAPFVAEFKDLALEGCPVNPLQPFQSVTNNCYEKSLELESRDYATISYKNRVAMMRFRQRHMYYSYCYDSVRYPVALPECVTVQSEKERFKVTGRLKFGGSHRRRSRRKGREPMQDESSRLDDSTGLEDSSVSDDSSGSDERQQQYEV</sequence>
<name>A0ACB9QDL4_9MYRT</name>
<proteinExistence type="predicted"/>
<evidence type="ECO:0000313" key="2">
    <source>
        <dbReference type="Proteomes" id="UP001057402"/>
    </source>
</evidence>
<accession>A0ACB9QDL4</accession>